<evidence type="ECO:0000256" key="1">
    <source>
        <dbReference type="SAM" id="Phobius"/>
    </source>
</evidence>
<name>A0ABP4C5Y1_9ACTN</name>
<organism evidence="2 3">
    <name type="scientific">Kribbella koreensis</name>
    <dbReference type="NCBI Taxonomy" id="57909"/>
    <lineage>
        <taxon>Bacteria</taxon>
        <taxon>Bacillati</taxon>
        <taxon>Actinomycetota</taxon>
        <taxon>Actinomycetes</taxon>
        <taxon>Propionibacteriales</taxon>
        <taxon>Kribbellaceae</taxon>
        <taxon>Kribbella</taxon>
    </lineage>
</organism>
<dbReference type="Proteomes" id="UP001500542">
    <property type="component" value="Unassembled WGS sequence"/>
</dbReference>
<proteinExistence type="predicted"/>
<keyword evidence="3" id="KW-1185">Reference proteome</keyword>
<feature type="transmembrane region" description="Helical" evidence="1">
    <location>
        <begin position="20"/>
        <end position="39"/>
    </location>
</feature>
<keyword evidence="1" id="KW-0472">Membrane</keyword>
<accession>A0ABP4C5Y1</accession>
<feature type="transmembrane region" description="Helical" evidence="1">
    <location>
        <begin position="133"/>
        <end position="154"/>
    </location>
</feature>
<dbReference type="EMBL" id="BAAAHK010000022">
    <property type="protein sequence ID" value="GAA0960863.1"/>
    <property type="molecule type" value="Genomic_DNA"/>
</dbReference>
<evidence type="ECO:0008006" key="4">
    <source>
        <dbReference type="Google" id="ProtNLM"/>
    </source>
</evidence>
<reference evidence="3" key="1">
    <citation type="journal article" date="2019" name="Int. J. Syst. Evol. Microbiol.">
        <title>The Global Catalogue of Microorganisms (GCM) 10K type strain sequencing project: providing services to taxonomists for standard genome sequencing and annotation.</title>
        <authorList>
            <consortium name="The Broad Institute Genomics Platform"/>
            <consortium name="The Broad Institute Genome Sequencing Center for Infectious Disease"/>
            <person name="Wu L."/>
            <person name="Ma J."/>
        </authorList>
    </citation>
    <scope>NUCLEOTIDE SEQUENCE [LARGE SCALE GENOMIC DNA]</scope>
    <source>
        <strain evidence="3">JCM 10977</strain>
    </source>
</reference>
<keyword evidence="1" id="KW-0812">Transmembrane</keyword>
<comment type="caution">
    <text evidence="2">The sequence shown here is derived from an EMBL/GenBank/DDBJ whole genome shotgun (WGS) entry which is preliminary data.</text>
</comment>
<sequence length="162" mass="17661">MTRWGAGRQGVLGRHAATGAGGAVVAFFGLMLLFFGVLAGHQWQVSRGWDETTAVVDGVVVGVREPAWYDNGSGSVEIRYVVGGAEYRFETDRDPGDYFFRVNDILPVEYAVARPERGRAVWAVEAARDDLRFWGGLTGLCAVLGVASGVAWLVGRRRVSRR</sequence>
<keyword evidence="1" id="KW-1133">Transmembrane helix</keyword>
<protein>
    <recommendedName>
        <fullName evidence="4">DUF3592 domain-containing protein</fullName>
    </recommendedName>
</protein>
<evidence type="ECO:0000313" key="3">
    <source>
        <dbReference type="Proteomes" id="UP001500542"/>
    </source>
</evidence>
<evidence type="ECO:0000313" key="2">
    <source>
        <dbReference type="EMBL" id="GAA0960863.1"/>
    </source>
</evidence>
<dbReference type="RefSeq" id="WP_343982351.1">
    <property type="nucleotide sequence ID" value="NZ_BAAAHK010000022.1"/>
</dbReference>
<gene>
    <name evidence="2" type="ORF">GCM10009554_76440</name>
</gene>